<dbReference type="PANTHER" id="PTHR35894:SF1">
    <property type="entry name" value="PHOSPHORIBULOKINASE _ URIDINE KINASE FAMILY"/>
    <property type="match status" value="1"/>
</dbReference>
<proteinExistence type="predicted"/>
<dbReference type="EMBL" id="FLUP01000001">
    <property type="protein sequence ID" value="SBV96629.1"/>
    <property type="molecule type" value="Genomic_DNA"/>
</dbReference>
<accession>A0A212JB20</accession>
<dbReference type="InterPro" id="IPR052026">
    <property type="entry name" value="ExeA_AAA_ATPase_DNA-bind"/>
</dbReference>
<dbReference type="GO" id="GO:0016887">
    <property type="term" value="F:ATP hydrolysis activity"/>
    <property type="evidence" value="ECO:0007669"/>
    <property type="project" value="InterPro"/>
</dbReference>
<dbReference type="Pfam" id="PF13401">
    <property type="entry name" value="AAA_22"/>
    <property type="match status" value="1"/>
</dbReference>
<sequence>MRKLAAPAEFKALIATHGGQRQAARACKVSPALINLLANQGMPPKTGWASLQNALQQWLTAQGATADTVTRALREAAPKVRTPRKIINKAQIRANTAGEDPMIFGKQTLVQGARKHFSLTRDPFSDPQTVEEIYLTPESRYVREVMYDAACNGNFLAVIGESGSGKSTLREEMIERLKTSGESVIVIEPYTLSMTETDKYGKPLRAQHIAEAIIDTVQRGARCAGSPEMRGRMLHQMLIASSRGGNRHVLVIEEAHDLHVQTIKSLKRFWELKDGMRRLLSIILIGQTELRGKLSNTQAEVREVVQRCDVIDLPPIKDPEAYLAFRFKVAGADITSIFEPDALALLREQLVVASSLNSNGVYLGYPLAIANLARAAMSKAYEIGESIVTGDVMRLVQPKEAGRV</sequence>
<dbReference type="AlphaFoldDB" id="A0A212JB20"/>
<name>A0A212JB20_9BACT</name>
<protein>
    <submittedName>
        <fullName evidence="2">ExeA protein</fullName>
    </submittedName>
</protein>
<dbReference type="RefSeq" id="WP_227118630.1">
    <property type="nucleotide sequence ID" value="NZ_LT598928.1"/>
</dbReference>
<dbReference type="SUPFAM" id="SSF52540">
    <property type="entry name" value="P-loop containing nucleoside triphosphate hydrolases"/>
    <property type="match status" value="1"/>
</dbReference>
<reference evidence="2" key="1">
    <citation type="submission" date="2016-04" db="EMBL/GenBank/DDBJ databases">
        <authorList>
            <person name="Evans L.H."/>
            <person name="Alamgir A."/>
            <person name="Owens N."/>
            <person name="Weber N.D."/>
            <person name="Virtaneva K."/>
            <person name="Barbian K."/>
            <person name="Babar A."/>
            <person name="Rosenke K."/>
        </authorList>
    </citation>
    <scope>NUCLEOTIDE SEQUENCE</scope>
    <source>
        <strain evidence="2">92-2</strain>
    </source>
</reference>
<feature type="domain" description="AAA+ ATPase" evidence="1">
    <location>
        <begin position="152"/>
        <end position="317"/>
    </location>
</feature>
<dbReference type="SMART" id="SM00382">
    <property type="entry name" value="AAA"/>
    <property type="match status" value="1"/>
</dbReference>
<dbReference type="InterPro" id="IPR049945">
    <property type="entry name" value="AAA_22"/>
</dbReference>
<gene>
    <name evidence="2" type="ORF">KM92DES2_10817</name>
</gene>
<dbReference type="InterPro" id="IPR003593">
    <property type="entry name" value="AAA+_ATPase"/>
</dbReference>
<evidence type="ECO:0000313" key="2">
    <source>
        <dbReference type="EMBL" id="SBV96629.1"/>
    </source>
</evidence>
<organism evidence="2">
    <name type="scientific">uncultured Desulfovibrio sp</name>
    <dbReference type="NCBI Taxonomy" id="167968"/>
    <lineage>
        <taxon>Bacteria</taxon>
        <taxon>Pseudomonadati</taxon>
        <taxon>Thermodesulfobacteriota</taxon>
        <taxon>Desulfovibrionia</taxon>
        <taxon>Desulfovibrionales</taxon>
        <taxon>Desulfovibrionaceae</taxon>
        <taxon>Desulfovibrio</taxon>
        <taxon>environmental samples</taxon>
    </lineage>
</organism>
<dbReference type="Gene3D" id="3.40.50.300">
    <property type="entry name" value="P-loop containing nucleotide triphosphate hydrolases"/>
    <property type="match status" value="1"/>
</dbReference>
<evidence type="ECO:0000259" key="1">
    <source>
        <dbReference type="SMART" id="SM00382"/>
    </source>
</evidence>
<dbReference type="InterPro" id="IPR027417">
    <property type="entry name" value="P-loop_NTPase"/>
</dbReference>
<dbReference type="PANTHER" id="PTHR35894">
    <property type="entry name" value="GENERAL SECRETION PATHWAY PROTEIN A-RELATED"/>
    <property type="match status" value="1"/>
</dbReference>